<reference evidence="3" key="1">
    <citation type="journal article" date="2013" name="Nat. Genet.">
        <title>The duck genome and transcriptome provide insight into an avian influenza virus reservoir species.</title>
        <authorList>
            <person name="Huang Y."/>
            <person name="Li Y."/>
            <person name="Burt D.W."/>
            <person name="Chen H."/>
            <person name="Zhang Y."/>
            <person name="Qian W."/>
            <person name="Kim H."/>
            <person name="Gan S."/>
            <person name="Zhao Y."/>
            <person name="Li J."/>
            <person name="Yi K."/>
            <person name="Feng H."/>
            <person name="Zhu P."/>
            <person name="Li B."/>
            <person name="Liu Q."/>
            <person name="Fairley S."/>
            <person name="Magor K.E."/>
            <person name="Du Z."/>
            <person name="Hu X."/>
            <person name="Goodman L."/>
            <person name="Tafer H."/>
            <person name="Vignal A."/>
            <person name="Lee T."/>
            <person name="Kim K.W."/>
            <person name="Sheng Z."/>
            <person name="An Y."/>
            <person name="Searle S."/>
            <person name="Herrero J."/>
            <person name="Groenen M.A."/>
            <person name="Crooijmans R.P."/>
            <person name="Faraut T."/>
            <person name="Cai Q."/>
            <person name="Webster R.G."/>
            <person name="Aldridge J.R."/>
            <person name="Warren W.C."/>
            <person name="Bartschat S."/>
            <person name="Kehr S."/>
            <person name="Marz M."/>
            <person name="Stadler P.F."/>
            <person name="Smith J."/>
            <person name="Kraus R.H."/>
            <person name="Zhao Y."/>
            <person name="Ren L."/>
            <person name="Fei J."/>
            <person name="Morisson M."/>
            <person name="Kaiser P."/>
            <person name="Griffin D.K."/>
            <person name="Rao M."/>
            <person name="Pitel F."/>
            <person name="Wang J."/>
            <person name="Li N."/>
        </authorList>
    </citation>
    <scope>NUCLEOTIDE SEQUENCE [LARGE SCALE GENOMIC DNA]</scope>
</reference>
<feature type="compositionally biased region" description="Basic and acidic residues" evidence="1">
    <location>
        <begin position="20"/>
        <end position="32"/>
    </location>
</feature>
<name>R0L2S6_ANAPL</name>
<dbReference type="Proteomes" id="UP000296049">
    <property type="component" value="Unassembled WGS sequence"/>
</dbReference>
<evidence type="ECO:0000256" key="1">
    <source>
        <dbReference type="SAM" id="MobiDB-lite"/>
    </source>
</evidence>
<protein>
    <submittedName>
        <fullName evidence="2">Uncharacterized protein</fullName>
    </submittedName>
</protein>
<evidence type="ECO:0000313" key="2">
    <source>
        <dbReference type="EMBL" id="EOA95719.1"/>
    </source>
</evidence>
<keyword evidence="3" id="KW-1185">Reference proteome</keyword>
<proteinExistence type="predicted"/>
<feature type="compositionally biased region" description="Basic and acidic residues" evidence="1">
    <location>
        <begin position="48"/>
        <end position="64"/>
    </location>
</feature>
<accession>R0L2S6</accession>
<gene>
    <name evidence="2" type="ORF">Anapl_11445</name>
</gene>
<dbReference type="AlphaFoldDB" id="R0L2S6"/>
<organism evidence="2 3">
    <name type="scientific">Anas platyrhynchos</name>
    <name type="common">Mallard</name>
    <name type="synonym">Anas boschas</name>
    <dbReference type="NCBI Taxonomy" id="8839"/>
    <lineage>
        <taxon>Eukaryota</taxon>
        <taxon>Metazoa</taxon>
        <taxon>Chordata</taxon>
        <taxon>Craniata</taxon>
        <taxon>Vertebrata</taxon>
        <taxon>Euteleostomi</taxon>
        <taxon>Archelosauria</taxon>
        <taxon>Archosauria</taxon>
        <taxon>Dinosauria</taxon>
        <taxon>Saurischia</taxon>
        <taxon>Theropoda</taxon>
        <taxon>Coelurosauria</taxon>
        <taxon>Aves</taxon>
        <taxon>Neognathae</taxon>
        <taxon>Galloanserae</taxon>
        <taxon>Anseriformes</taxon>
        <taxon>Anatidae</taxon>
        <taxon>Anatinae</taxon>
        <taxon>Anas</taxon>
    </lineage>
</organism>
<feature type="region of interest" description="Disordered" evidence="1">
    <location>
        <begin position="408"/>
        <end position="433"/>
    </location>
</feature>
<feature type="region of interest" description="Disordered" evidence="1">
    <location>
        <begin position="1"/>
        <end position="88"/>
    </location>
</feature>
<dbReference type="EMBL" id="KB744198">
    <property type="protein sequence ID" value="EOA95719.1"/>
    <property type="molecule type" value="Genomic_DNA"/>
</dbReference>
<sequence length="433" mass="48509">MHSTAVHRLHESRTCPGHPRLRDRPPPRHRDPPAPLRLPGLRHLAVGRVEKENEMQKKPRETRKVPCTTSGAEAASSEKRPAGKSCPGATRSPVFKHCYSRDLTAEFGSRQHEYNAKSSLLPCRPTCGTTALSSNLCHQLTAPAGCGVHIRRAAGTRSGPDCGLQPWLTLPQHYPYSHYVGLPEMPQVLLALHTIKRAQRRVCISKESCWQHRLGWELVSQLPDTATDFGALLSRYLGRFDGCQVLVLIQRKIQYAKTIKVIKVIQAARASKEEADNQWKGLFKERHFHPLYVIVLRHGCFWHWSWREAQAERANPCTQLPLAGKQLHIMGIHTSLGTKTVLVTLQLILLLNNRTVYEPETWDQIEVEKHHTRAALQALLAAAAAVVKPCEPAQLAWTREGSGFKAGRKTPAVLQNRGQIPDSGYSTEEVLPE</sequence>
<evidence type="ECO:0000313" key="3">
    <source>
        <dbReference type="Proteomes" id="UP000296049"/>
    </source>
</evidence>